<accession>A0ABR2PM95</accession>
<keyword evidence="1" id="KW-0732">Signal</keyword>
<organism evidence="2 3">
    <name type="scientific">Hibiscus sabdariffa</name>
    <name type="common">roselle</name>
    <dbReference type="NCBI Taxonomy" id="183260"/>
    <lineage>
        <taxon>Eukaryota</taxon>
        <taxon>Viridiplantae</taxon>
        <taxon>Streptophyta</taxon>
        <taxon>Embryophyta</taxon>
        <taxon>Tracheophyta</taxon>
        <taxon>Spermatophyta</taxon>
        <taxon>Magnoliopsida</taxon>
        <taxon>eudicotyledons</taxon>
        <taxon>Gunneridae</taxon>
        <taxon>Pentapetalae</taxon>
        <taxon>rosids</taxon>
        <taxon>malvids</taxon>
        <taxon>Malvales</taxon>
        <taxon>Malvaceae</taxon>
        <taxon>Malvoideae</taxon>
        <taxon>Hibiscus</taxon>
    </lineage>
</organism>
<proteinExistence type="predicted"/>
<name>A0ABR2PM95_9ROSI</name>
<evidence type="ECO:0000256" key="1">
    <source>
        <dbReference type="SAM" id="SignalP"/>
    </source>
</evidence>
<evidence type="ECO:0008006" key="4">
    <source>
        <dbReference type="Google" id="ProtNLM"/>
    </source>
</evidence>
<reference evidence="2 3" key="1">
    <citation type="journal article" date="2024" name="G3 (Bethesda)">
        <title>Genome assembly of Hibiscus sabdariffa L. provides insights into metabolisms of medicinal natural products.</title>
        <authorList>
            <person name="Kim T."/>
        </authorList>
    </citation>
    <scope>NUCLEOTIDE SEQUENCE [LARGE SCALE GENOMIC DNA]</scope>
    <source>
        <strain evidence="2">TK-2024</strain>
        <tissue evidence="2">Old leaves</tissue>
    </source>
</reference>
<feature type="signal peptide" evidence="1">
    <location>
        <begin position="1"/>
        <end position="18"/>
    </location>
</feature>
<sequence length="112" mass="12041">MCGRRRGMGSTFPGVSLGALCAGCVPSLNSSPPQLCLSLHSLGKTKSTPHGVWGHGMILMLHGMMFMLHDTHEHSSRDSSKHNLNETPLLTATGVLAKFRHEGVCHGVMIRP</sequence>
<comment type="caution">
    <text evidence="2">The sequence shown here is derived from an EMBL/GenBank/DDBJ whole genome shotgun (WGS) entry which is preliminary data.</text>
</comment>
<keyword evidence="3" id="KW-1185">Reference proteome</keyword>
<dbReference type="Proteomes" id="UP001396334">
    <property type="component" value="Unassembled WGS sequence"/>
</dbReference>
<gene>
    <name evidence="2" type="ORF">V6N11_063969</name>
</gene>
<feature type="chain" id="PRO_5047285982" description="Secreted protein" evidence="1">
    <location>
        <begin position="19"/>
        <end position="112"/>
    </location>
</feature>
<evidence type="ECO:0000313" key="3">
    <source>
        <dbReference type="Proteomes" id="UP001396334"/>
    </source>
</evidence>
<protein>
    <recommendedName>
        <fullName evidence="4">Secreted protein</fullName>
    </recommendedName>
</protein>
<evidence type="ECO:0000313" key="2">
    <source>
        <dbReference type="EMBL" id="KAK8989547.1"/>
    </source>
</evidence>
<dbReference type="EMBL" id="JBBPBN010000056">
    <property type="protein sequence ID" value="KAK8989547.1"/>
    <property type="molecule type" value="Genomic_DNA"/>
</dbReference>